<sequence>MPTPVSTARQCLTEEAAAALDDAVAVARRRSHAQTTSLHAVSALLALPSSTLREACARARSSAYSPRLQFRALELCVGVSLDRLPTSKAQEEPPISNSLMAAIKRSQANQRRHPETFHLYQQLQYHNSSNFQNNSNSSSPPSISTVKVELRHFILSILDDPIVSRVFGEAGFRSCDIKLAILNPPTISRFAKTRCPPLFLCNFSDLELSKRGFSFPFSGVFDTESVNENSRRIGEVLVKKTGKNPLLVGVCANDALNEFLDSVQKGKSGVLPKDIDGLSLVRVEKEISEFLDRAGSEEMLGLKFKEVDDLIEGFKGPGLVVNYGDLKAFVDDGKSVEEMANYVVSRLSKLVKVHCGKLWLIGASSSYDTYMKFLTRFPSIEKDWDLHLLPITSSRPPAGVHSKSGLMGSFVPFGGFFPSTSDFESTWSKKKQSTGCCNICNEKYEQEAAIVLKGGATVSVADQYSSNLSSWLQMAESDKGKHLGTKEASDDQIVLNARLMGLQKKWNEICQRLHHFSSIQQTVSSAKSQVSNIDAFQFTSARSESGNTSLLLDERKLADPNSCLPSDLQHVPLLTPNVLKPVPSLAGVDSRADVPVQGLRIGNFWNSYGVSNFSLPLDHTTASSITSVTTDLGLGTIYASAGEEPSKTKFQERKTCLPKFSQGSVSADTSCGNVSNQIGQSYSSPVPQSGNQSDRNDFKYLLKVLSEKVSWQDGAVYTISQTVTSCKNGLGRRHSSSKGNMWLIFHGPDKVGKRRIAASLADAIFGNKQNLFQVDFGSVENVSRSNTLFDRQDLKSNDRNFRGKTMVDYVAEELSKKPQSLVVLLENIDKADLLVQHSLSRAMRTGRFPDSHGREISISNVIFVFTSRDTRVNKDVHSEKPATEYSEERILSARDFQMQLSIGRASGDGAKSNTNATTASTKEHTTLISVGKRKSIDDIEFSTSKMLQKPKRAREVSRSCLDLNLPVEGMEEEDDNDYDDNDDNDYSGSENSKAWLEDLFDQVDENISFKPFDFDSLSQNILKDISLRFQQTVESNWSLEIDSEVMVQILAAAWLSDRKQSVDDWIENVLCRSFKEIQQRYHLSQNHVLKLIPCENLVENHAPGICLPAKVNVN</sequence>
<reference evidence="2" key="1">
    <citation type="journal article" date="2023" name="Nat. Plants">
        <title>Single-cell RNA sequencing provides a high-resolution roadmap for understanding the multicellular compartmentation of specialized metabolism.</title>
        <authorList>
            <person name="Sun S."/>
            <person name="Shen X."/>
            <person name="Li Y."/>
            <person name="Li Y."/>
            <person name="Wang S."/>
            <person name="Li R."/>
            <person name="Zhang H."/>
            <person name="Shen G."/>
            <person name="Guo B."/>
            <person name="Wei J."/>
            <person name="Xu J."/>
            <person name="St-Pierre B."/>
            <person name="Chen S."/>
            <person name="Sun C."/>
        </authorList>
    </citation>
    <scope>NUCLEOTIDE SEQUENCE [LARGE SCALE GENOMIC DNA]</scope>
</reference>
<gene>
    <name evidence="1" type="ORF">M9H77_05938</name>
</gene>
<name>A0ACC0BQW6_CATRO</name>
<proteinExistence type="predicted"/>
<evidence type="ECO:0000313" key="2">
    <source>
        <dbReference type="Proteomes" id="UP001060085"/>
    </source>
</evidence>
<dbReference type="Proteomes" id="UP001060085">
    <property type="component" value="Linkage Group LG02"/>
</dbReference>
<protein>
    <submittedName>
        <fullName evidence="1">Uncharacterized protein</fullName>
    </submittedName>
</protein>
<accession>A0ACC0BQW6</accession>
<comment type="caution">
    <text evidence="1">The sequence shown here is derived from an EMBL/GenBank/DDBJ whole genome shotgun (WGS) entry which is preliminary data.</text>
</comment>
<dbReference type="EMBL" id="CM044702">
    <property type="protein sequence ID" value="KAI5674988.1"/>
    <property type="molecule type" value="Genomic_DNA"/>
</dbReference>
<keyword evidence="2" id="KW-1185">Reference proteome</keyword>
<organism evidence="1 2">
    <name type="scientific">Catharanthus roseus</name>
    <name type="common">Madagascar periwinkle</name>
    <name type="synonym">Vinca rosea</name>
    <dbReference type="NCBI Taxonomy" id="4058"/>
    <lineage>
        <taxon>Eukaryota</taxon>
        <taxon>Viridiplantae</taxon>
        <taxon>Streptophyta</taxon>
        <taxon>Embryophyta</taxon>
        <taxon>Tracheophyta</taxon>
        <taxon>Spermatophyta</taxon>
        <taxon>Magnoliopsida</taxon>
        <taxon>eudicotyledons</taxon>
        <taxon>Gunneridae</taxon>
        <taxon>Pentapetalae</taxon>
        <taxon>asterids</taxon>
        <taxon>lamiids</taxon>
        <taxon>Gentianales</taxon>
        <taxon>Apocynaceae</taxon>
        <taxon>Rauvolfioideae</taxon>
        <taxon>Vinceae</taxon>
        <taxon>Catharanthinae</taxon>
        <taxon>Catharanthus</taxon>
    </lineage>
</organism>
<evidence type="ECO:0000313" key="1">
    <source>
        <dbReference type="EMBL" id="KAI5674988.1"/>
    </source>
</evidence>